<gene>
    <name evidence="1" type="ORF">LITE_LOCUS37009</name>
</gene>
<dbReference type="EMBL" id="CAMGYJ010000008">
    <property type="protein sequence ID" value="CAI0466373.1"/>
    <property type="molecule type" value="Genomic_DNA"/>
</dbReference>
<dbReference type="AlphaFoldDB" id="A0AAV0P7R0"/>
<accession>A0AAV0P7R0</accession>
<protein>
    <submittedName>
        <fullName evidence="1">Uncharacterized protein</fullName>
    </submittedName>
</protein>
<comment type="caution">
    <text evidence="1">The sequence shown here is derived from an EMBL/GenBank/DDBJ whole genome shotgun (WGS) entry which is preliminary data.</text>
</comment>
<keyword evidence="2" id="KW-1185">Reference proteome</keyword>
<evidence type="ECO:0000313" key="1">
    <source>
        <dbReference type="EMBL" id="CAI0466373.1"/>
    </source>
</evidence>
<sequence>MLSQLINPRWSRRATRLSKLKFPPRTPYKVLSAYKMLSQLKNPRWSRRATRLSN</sequence>
<evidence type="ECO:0000313" key="2">
    <source>
        <dbReference type="Proteomes" id="UP001154282"/>
    </source>
</evidence>
<reference evidence="1" key="1">
    <citation type="submission" date="2022-08" db="EMBL/GenBank/DDBJ databases">
        <authorList>
            <person name="Gutierrez-Valencia J."/>
        </authorList>
    </citation>
    <scope>NUCLEOTIDE SEQUENCE</scope>
</reference>
<proteinExistence type="predicted"/>
<dbReference type="Proteomes" id="UP001154282">
    <property type="component" value="Unassembled WGS sequence"/>
</dbReference>
<organism evidence="1 2">
    <name type="scientific">Linum tenue</name>
    <dbReference type="NCBI Taxonomy" id="586396"/>
    <lineage>
        <taxon>Eukaryota</taxon>
        <taxon>Viridiplantae</taxon>
        <taxon>Streptophyta</taxon>
        <taxon>Embryophyta</taxon>
        <taxon>Tracheophyta</taxon>
        <taxon>Spermatophyta</taxon>
        <taxon>Magnoliopsida</taxon>
        <taxon>eudicotyledons</taxon>
        <taxon>Gunneridae</taxon>
        <taxon>Pentapetalae</taxon>
        <taxon>rosids</taxon>
        <taxon>fabids</taxon>
        <taxon>Malpighiales</taxon>
        <taxon>Linaceae</taxon>
        <taxon>Linum</taxon>
    </lineage>
</organism>
<name>A0AAV0P7R0_9ROSI</name>